<sequence>MPEADLNNIVRIRFYQELFQDVGIDVKQVDIETKPAGFSLLESPQDEFGDGVKGLGLSNSTFFTNIIQDCRRPKQDRDADDAKTQRKKEEPSKQLKEKELDGDVSTSSCAPVKSRTKQERSRLYETSKGSQESKFSQQLHTPRTSSFYSSPSPQSVSFSNWSPSDRGSPYTHEKIEENEEDESNSNSSSTNPSPTPPQRQKLSYTRRTEISTPASSANEGICNSSPIPAPPTPAQRPKPPPTQSTVYPPSASNDNIVEMPSFDLNSTQPAKSEFISPIQSLKSTSVPRLPRIPPAMPPPWLEHVKDGDTSFVQQLIPESSQFRPSSPTPAQRRRPEPKTSYTPNRSRMPFSQSDPSGVKHSPIPSLSFFPLGTNKLTSAATAPSSLMRTRFQVQRRVPPPPPPPPMDSQRSPKVLAPNSDTSGTQSQSQHNSQSQSQHKTSLEQCSELHFQSLGKQSDSEHASRTEDDSQLINVDAKQHPPSASQRNIRREFSVSDDDDNDHDPLFSGPDDDIAIYDHISNPARHVRLLPLNQEHRHYPIAENDTVVTASLGVHTGNSLLEDKSLETPPGFCATQRPLCFSTASLAIEAAADTIDNMCGDILGSADGIHEFSSRIGSPSLDSQRSKKTVEDCSVALESPAHDIEAWCLPTFLRHKRTENMKAEVQPVAKAFREGKQKARLAGSVVGETSRAPFLRTSEKRSHTEQYDNSPSKKKQKTMPEGQAVSSKKLTEDQETFTTMRKLDSFDPGFDDVPPGETFMSWERLQTIALKVGRTRTRQAQTG</sequence>
<name>A0A9W8ZXD3_9AGAR</name>
<dbReference type="EMBL" id="JAOTPV010000037">
    <property type="protein sequence ID" value="KAJ4468161.1"/>
    <property type="molecule type" value="Genomic_DNA"/>
</dbReference>
<evidence type="ECO:0000313" key="2">
    <source>
        <dbReference type="EMBL" id="KAJ4468161.1"/>
    </source>
</evidence>
<feature type="compositionally biased region" description="Polar residues" evidence="1">
    <location>
        <begin position="127"/>
        <end position="144"/>
    </location>
</feature>
<feature type="compositionally biased region" description="Pro residues" evidence="1">
    <location>
        <begin position="290"/>
        <end position="300"/>
    </location>
</feature>
<feature type="compositionally biased region" description="Low complexity" evidence="1">
    <location>
        <begin position="425"/>
        <end position="438"/>
    </location>
</feature>
<dbReference type="OrthoDB" id="3144405at2759"/>
<accession>A0A9W8ZXD3</accession>
<feature type="compositionally biased region" description="Basic and acidic residues" evidence="1">
    <location>
        <begin position="116"/>
        <end position="125"/>
    </location>
</feature>
<dbReference type="Proteomes" id="UP001150266">
    <property type="component" value="Unassembled WGS sequence"/>
</dbReference>
<keyword evidence="3" id="KW-1185">Reference proteome</keyword>
<comment type="caution">
    <text evidence="2">The sequence shown here is derived from an EMBL/GenBank/DDBJ whole genome shotgun (WGS) entry which is preliminary data.</text>
</comment>
<feature type="compositionally biased region" description="Polar residues" evidence="1">
    <location>
        <begin position="374"/>
        <end position="387"/>
    </location>
</feature>
<feature type="region of interest" description="Disordered" evidence="1">
    <location>
        <begin position="69"/>
        <end position="509"/>
    </location>
</feature>
<feature type="compositionally biased region" description="Polar residues" evidence="1">
    <location>
        <begin position="310"/>
        <end position="329"/>
    </location>
</feature>
<feature type="compositionally biased region" description="Polar residues" evidence="1">
    <location>
        <begin position="339"/>
        <end position="355"/>
    </location>
</feature>
<feature type="compositionally biased region" description="Low complexity" evidence="1">
    <location>
        <begin position="145"/>
        <end position="164"/>
    </location>
</feature>
<dbReference type="AlphaFoldDB" id="A0A9W8ZXD3"/>
<feature type="compositionally biased region" description="Polar residues" evidence="1">
    <location>
        <begin position="198"/>
        <end position="225"/>
    </location>
</feature>
<protein>
    <submittedName>
        <fullName evidence="2">Uncharacterized protein</fullName>
    </submittedName>
</protein>
<proteinExistence type="predicted"/>
<evidence type="ECO:0000256" key="1">
    <source>
        <dbReference type="SAM" id="MobiDB-lite"/>
    </source>
</evidence>
<reference evidence="2" key="1">
    <citation type="submission" date="2022-08" db="EMBL/GenBank/DDBJ databases">
        <title>A Global Phylogenomic Analysis of the Shiitake Genus Lentinula.</title>
        <authorList>
            <consortium name="DOE Joint Genome Institute"/>
            <person name="Sierra-Patev S."/>
            <person name="Min B."/>
            <person name="Naranjo-Ortiz M."/>
            <person name="Looney B."/>
            <person name="Konkel Z."/>
            <person name="Slot J.C."/>
            <person name="Sakamoto Y."/>
            <person name="Steenwyk J.L."/>
            <person name="Rokas A."/>
            <person name="Carro J."/>
            <person name="Camarero S."/>
            <person name="Ferreira P."/>
            <person name="Molpeceres G."/>
            <person name="Ruiz-Duenas F.J."/>
            <person name="Serrano A."/>
            <person name="Henrissat B."/>
            <person name="Drula E."/>
            <person name="Hughes K.W."/>
            <person name="Mata J.L."/>
            <person name="Ishikawa N.K."/>
            <person name="Vargas-Isla R."/>
            <person name="Ushijima S."/>
            <person name="Smith C.A."/>
            <person name="Ahrendt S."/>
            <person name="Andreopoulos W."/>
            <person name="He G."/>
            <person name="Labutti K."/>
            <person name="Lipzen A."/>
            <person name="Ng V."/>
            <person name="Riley R."/>
            <person name="Sandor L."/>
            <person name="Barry K."/>
            <person name="Martinez A.T."/>
            <person name="Xiao Y."/>
            <person name="Gibbons J.G."/>
            <person name="Terashima K."/>
            <person name="Grigoriev I.V."/>
            <person name="Hibbett D.S."/>
        </authorList>
    </citation>
    <scope>NUCLEOTIDE SEQUENCE</scope>
    <source>
        <strain evidence="2">JLM2183</strain>
    </source>
</reference>
<organism evidence="2 3">
    <name type="scientific">Lentinula aciculospora</name>
    <dbReference type="NCBI Taxonomy" id="153920"/>
    <lineage>
        <taxon>Eukaryota</taxon>
        <taxon>Fungi</taxon>
        <taxon>Dikarya</taxon>
        <taxon>Basidiomycota</taxon>
        <taxon>Agaricomycotina</taxon>
        <taxon>Agaricomycetes</taxon>
        <taxon>Agaricomycetidae</taxon>
        <taxon>Agaricales</taxon>
        <taxon>Marasmiineae</taxon>
        <taxon>Omphalotaceae</taxon>
        <taxon>Lentinula</taxon>
    </lineage>
</organism>
<feature type="region of interest" description="Disordered" evidence="1">
    <location>
        <begin position="678"/>
        <end position="732"/>
    </location>
</feature>
<feature type="compositionally biased region" description="Polar residues" evidence="1">
    <location>
        <begin position="277"/>
        <end position="286"/>
    </location>
</feature>
<feature type="compositionally biased region" description="Pro residues" evidence="1">
    <location>
        <begin position="227"/>
        <end position="242"/>
    </location>
</feature>
<evidence type="ECO:0000313" key="3">
    <source>
        <dbReference type="Proteomes" id="UP001150266"/>
    </source>
</evidence>
<feature type="compositionally biased region" description="Basic and acidic residues" evidence="1">
    <location>
        <begin position="696"/>
        <end position="705"/>
    </location>
</feature>
<feature type="compositionally biased region" description="Pro residues" evidence="1">
    <location>
        <begin position="397"/>
        <end position="406"/>
    </location>
</feature>
<feature type="compositionally biased region" description="Polar residues" evidence="1">
    <location>
        <begin position="244"/>
        <end position="255"/>
    </location>
</feature>
<feature type="compositionally biased region" description="Basic and acidic residues" evidence="1">
    <location>
        <begin position="69"/>
        <end position="101"/>
    </location>
</feature>
<gene>
    <name evidence="2" type="ORF">J3R30DRAFT_1681345</name>
</gene>
<feature type="compositionally biased region" description="Basic and acidic residues" evidence="1">
    <location>
        <begin position="457"/>
        <end position="467"/>
    </location>
</feature>